<keyword evidence="2" id="KW-1185">Reference proteome</keyword>
<sequence length="99" mass="11167">MNSWKECCSLRNCSTSCSVRLETSAPYLSYSWTYSLGLTLSAQNTLRTSSCWAWRISGRIMGLRVLASAITLTWSTVRSLNQGIAYSTHIEDNSFKEQQ</sequence>
<reference evidence="1 2" key="1">
    <citation type="submission" date="2019-03" db="EMBL/GenBank/DDBJ databases">
        <title>First draft genome of Liparis tanakae, snailfish: a comprehensive survey of snailfish specific genes.</title>
        <authorList>
            <person name="Kim W."/>
            <person name="Song I."/>
            <person name="Jeong J.-H."/>
            <person name="Kim D."/>
            <person name="Kim S."/>
            <person name="Ryu S."/>
            <person name="Song J.Y."/>
            <person name="Lee S.K."/>
        </authorList>
    </citation>
    <scope>NUCLEOTIDE SEQUENCE [LARGE SCALE GENOMIC DNA]</scope>
    <source>
        <tissue evidence="1">Muscle</tissue>
    </source>
</reference>
<accession>A0A4Z2IN52</accession>
<dbReference type="Proteomes" id="UP000314294">
    <property type="component" value="Unassembled WGS sequence"/>
</dbReference>
<protein>
    <submittedName>
        <fullName evidence="1">Uncharacterized protein</fullName>
    </submittedName>
</protein>
<proteinExistence type="predicted"/>
<organism evidence="1 2">
    <name type="scientific">Liparis tanakae</name>
    <name type="common">Tanaka's snailfish</name>
    <dbReference type="NCBI Taxonomy" id="230148"/>
    <lineage>
        <taxon>Eukaryota</taxon>
        <taxon>Metazoa</taxon>
        <taxon>Chordata</taxon>
        <taxon>Craniata</taxon>
        <taxon>Vertebrata</taxon>
        <taxon>Euteleostomi</taxon>
        <taxon>Actinopterygii</taxon>
        <taxon>Neopterygii</taxon>
        <taxon>Teleostei</taxon>
        <taxon>Neoteleostei</taxon>
        <taxon>Acanthomorphata</taxon>
        <taxon>Eupercaria</taxon>
        <taxon>Perciformes</taxon>
        <taxon>Cottioidei</taxon>
        <taxon>Cottales</taxon>
        <taxon>Liparidae</taxon>
        <taxon>Liparis</taxon>
    </lineage>
</organism>
<comment type="caution">
    <text evidence="1">The sequence shown here is derived from an EMBL/GenBank/DDBJ whole genome shotgun (WGS) entry which is preliminary data.</text>
</comment>
<evidence type="ECO:0000313" key="1">
    <source>
        <dbReference type="EMBL" id="TNN79439.1"/>
    </source>
</evidence>
<gene>
    <name evidence="1" type="ORF">EYF80_010253</name>
</gene>
<dbReference type="EMBL" id="SRLO01000064">
    <property type="protein sequence ID" value="TNN79439.1"/>
    <property type="molecule type" value="Genomic_DNA"/>
</dbReference>
<name>A0A4Z2IN52_9TELE</name>
<evidence type="ECO:0000313" key="2">
    <source>
        <dbReference type="Proteomes" id="UP000314294"/>
    </source>
</evidence>
<dbReference type="AlphaFoldDB" id="A0A4Z2IN52"/>